<protein>
    <submittedName>
        <fullName evidence="1">Uncharacterized protein</fullName>
    </submittedName>
</protein>
<dbReference type="EMBL" id="CACRXK020019641">
    <property type="protein sequence ID" value="CAB4033889.1"/>
    <property type="molecule type" value="Genomic_DNA"/>
</dbReference>
<dbReference type="Proteomes" id="UP001152795">
    <property type="component" value="Unassembled WGS sequence"/>
</dbReference>
<keyword evidence="2" id="KW-1185">Reference proteome</keyword>
<name>A0A7D9LMP1_PARCT</name>
<evidence type="ECO:0000313" key="1">
    <source>
        <dbReference type="EMBL" id="CAB4033889.1"/>
    </source>
</evidence>
<accession>A0A7D9LMP1</accession>
<gene>
    <name evidence="1" type="ORF">PACLA_8A031118</name>
</gene>
<evidence type="ECO:0000313" key="2">
    <source>
        <dbReference type="Proteomes" id="UP001152795"/>
    </source>
</evidence>
<proteinExistence type="predicted"/>
<reference evidence="1" key="1">
    <citation type="submission" date="2020-04" db="EMBL/GenBank/DDBJ databases">
        <authorList>
            <person name="Alioto T."/>
            <person name="Alioto T."/>
            <person name="Gomez Garrido J."/>
        </authorList>
    </citation>
    <scope>NUCLEOTIDE SEQUENCE</scope>
    <source>
        <strain evidence="1">A484AB</strain>
    </source>
</reference>
<comment type="caution">
    <text evidence="1">The sequence shown here is derived from an EMBL/GenBank/DDBJ whole genome shotgun (WGS) entry which is preliminary data.</text>
</comment>
<dbReference type="AlphaFoldDB" id="A0A7D9LMP1"/>
<organism evidence="1 2">
    <name type="scientific">Paramuricea clavata</name>
    <name type="common">Red gorgonian</name>
    <name type="synonym">Violescent sea-whip</name>
    <dbReference type="NCBI Taxonomy" id="317549"/>
    <lineage>
        <taxon>Eukaryota</taxon>
        <taxon>Metazoa</taxon>
        <taxon>Cnidaria</taxon>
        <taxon>Anthozoa</taxon>
        <taxon>Octocorallia</taxon>
        <taxon>Malacalcyonacea</taxon>
        <taxon>Plexauridae</taxon>
        <taxon>Paramuricea</taxon>
    </lineage>
</organism>
<sequence>MLRETLTQLRSSTYNSRHPQLKREHSVSGTQQAMEGLKMYMDFYFGGELHSNEEFDEADKVKLPTGTEVQNIGGTTSCRSFGYDSWKQFYEDTVGNWPAMCPVNYCTRKAVYGAHVRVDFNPSGAWIMPICARHNHYTNKDWMPINANTIAVYVEEQHTSGYYWDYSLYSK</sequence>